<dbReference type="GeneID" id="18931917"/>
<gene>
    <name evidence="1" type="ORF">MELLADRAFT_71747</name>
</gene>
<reference evidence="2" key="1">
    <citation type="journal article" date="2011" name="Proc. Natl. Acad. Sci. U.S.A.">
        <title>Obligate biotrophy features unraveled by the genomic analysis of rust fungi.</title>
        <authorList>
            <person name="Duplessis S."/>
            <person name="Cuomo C.A."/>
            <person name="Lin Y.-C."/>
            <person name="Aerts A."/>
            <person name="Tisserant E."/>
            <person name="Veneault-Fourrey C."/>
            <person name="Joly D.L."/>
            <person name="Hacquard S."/>
            <person name="Amselem J."/>
            <person name="Cantarel B.L."/>
            <person name="Chiu R."/>
            <person name="Coutinho P.M."/>
            <person name="Feau N."/>
            <person name="Field M."/>
            <person name="Frey P."/>
            <person name="Gelhaye E."/>
            <person name="Goldberg J."/>
            <person name="Grabherr M.G."/>
            <person name="Kodira C.D."/>
            <person name="Kohler A."/>
            <person name="Kuees U."/>
            <person name="Lindquist E.A."/>
            <person name="Lucas S.M."/>
            <person name="Mago R."/>
            <person name="Mauceli E."/>
            <person name="Morin E."/>
            <person name="Murat C."/>
            <person name="Pangilinan J.L."/>
            <person name="Park R."/>
            <person name="Pearson M."/>
            <person name="Quesneville H."/>
            <person name="Rouhier N."/>
            <person name="Sakthikumar S."/>
            <person name="Salamov A.A."/>
            <person name="Schmutz J."/>
            <person name="Selles B."/>
            <person name="Shapiro H."/>
            <person name="Tanguay P."/>
            <person name="Tuskan G.A."/>
            <person name="Henrissat B."/>
            <person name="Van de Peer Y."/>
            <person name="Rouze P."/>
            <person name="Ellis J.G."/>
            <person name="Dodds P.N."/>
            <person name="Schein J.E."/>
            <person name="Zhong S."/>
            <person name="Hamelin R.C."/>
            <person name="Grigoriev I.V."/>
            <person name="Szabo L.J."/>
            <person name="Martin F."/>
        </authorList>
    </citation>
    <scope>NUCLEOTIDE SEQUENCE [LARGE SCALE GENOMIC DNA]</scope>
    <source>
        <strain evidence="2">98AG31 / pathotype 3-4-7</strain>
    </source>
</reference>
<proteinExistence type="predicted"/>
<organism evidence="2">
    <name type="scientific">Melampsora larici-populina (strain 98AG31 / pathotype 3-4-7)</name>
    <name type="common">Poplar leaf rust fungus</name>
    <dbReference type="NCBI Taxonomy" id="747676"/>
    <lineage>
        <taxon>Eukaryota</taxon>
        <taxon>Fungi</taxon>
        <taxon>Dikarya</taxon>
        <taxon>Basidiomycota</taxon>
        <taxon>Pucciniomycotina</taxon>
        <taxon>Pucciniomycetes</taxon>
        <taxon>Pucciniales</taxon>
        <taxon>Melampsoraceae</taxon>
        <taxon>Melampsora</taxon>
    </lineage>
</organism>
<dbReference type="HOGENOM" id="CLU_2961290_0_0_1"/>
<dbReference type="Proteomes" id="UP000001072">
    <property type="component" value="Unassembled WGS sequence"/>
</dbReference>
<dbReference type="EMBL" id="GL883105">
    <property type="protein sequence ID" value="EGG07029.1"/>
    <property type="molecule type" value="Genomic_DNA"/>
</dbReference>
<evidence type="ECO:0000313" key="2">
    <source>
        <dbReference type="Proteomes" id="UP000001072"/>
    </source>
</evidence>
<dbReference type="InParanoid" id="F4RK29"/>
<sequence length="59" mass="6888">MKNILKQIIPKHSIYVKKISSRVPESEIQKSEALWDINPYEDENGIQSLSPDTYFYSKS</sequence>
<dbReference type="KEGG" id="mlr:MELLADRAFT_71747"/>
<dbReference type="AlphaFoldDB" id="F4RK29"/>
<name>F4RK29_MELLP</name>
<dbReference type="RefSeq" id="XP_007409471.1">
    <property type="nucleotide sequence ID" value="XM_007409409.1"/>
</dbReference>
<accession>F4RK29</accession>
<protein>
    <submittedName>
        <fullName evidence="1">Uncharacterized protein</fullName>
    </submittedName>
</protein>
<evidence type="ECO:0000313" key="1">
    <source>
        <dbReference type="EMBL" id="EGG07029.1"/>
    </source>
</evidence>
<dbReference type="VEuPathDB" id="FungiDB:MELLADRAFT_71747"/>
<keyword evidence="2" id="KW-1185">Reference proteome</keyword>